<dbReference type="SUPFAM" id="SSF53850">
    <property type="entry name" value="Periplasmic binding protein-like II"/>
    <property type="match status" value="1"/>
</dbReference>
<gene>
    <name evidence="2" type="ORF">K3169_24745</name>
</gene>
<feature type="domain" description="Solute-binding protein family 3/N-terminal" evidence="1">
    <location>
        <begin position="55"/>
        <end position="270"/>
    </location>
</feature>
<reference evidence="2" key="1">
    <citation type="submission" date="2021-08" db="EMBL/GenBank/DDBJ databases">
        <title>Complete genome sequence of Pseudomonas phytophila.</title>
        <authorList>
            <person name="Weir B.S."/>
            <person name="Templeton M.D."/>
            <person name="Arshed S."/>
            <person name="Andersen M.T."/>
            <person name="Jayaraman J."/>
        </authorList>
    </citation>
    <scope>NUCLEOTIDE SEQUENCE</scope>
    <source>
        <strain evidence="2">ICMP 23753</strain>
    </source>
</reference>
<dbReference type="PANTHER" id="PTHR38834:SF3">
    <property type="entry name" value="SOLUTE-BINDING PROTEIN FAMILY 3_N-TERMINAL DOMAIN-CONTAINING PROTEIN"/>
    <property type="match status" value="1"/>
</dbReference>
<sequence>MSGRVYAEFDLADKVDPSRTAYQAEHVRHSIPNAALLCLSLLLSAPVRADHYQVVTEEWAPYNYVENNQLTGMTTEIVRAIMALTGDNFDIVPLPSMRASYALNSRPKTIMYSMFRNTEREPLYKWVGPIVEESIHPYQMADAPPLNTLEQLRQAPMVTTRHAGLVPDTLQALNFTNLDKTATQSPQLYRMLLAGRTDIIVGDTDAGVAYYTRQLKIPPGTLRRIPVEVYRSSLYIAFSLDCDDEVVTGWRRALDKLRKSGELGRIQGRYERLGDL</sequence>
<dbReference type="Gene3D" id="3.40.190.10">
    <property type="entry name" value="Periplasmic binding protein-like II"/>
    <property type="match status" value="2"/>
</dbReference>
<evidence type="ECO:0000259" key="1">
    <source>
        <dbReference type="Pfam" id="PF00497"/>
    </source>
</evidence>
<evidence type="ECO:0000313" key="3">
    <source>
        <dbReference type="Proteomes" id="UP001063228"/>
    </source>
</evidence>
<evidence type="ECO:0000313" key="2">
    <source>
        <dbReference type="EMBL" id="UXZ95500.1"/>
    </source>
</evidence>
<dbReference type="PANTHER" id="PTHR38834">
    <property type="entry name" value="PERIPLASMIC SUBSTRATE BINDING PROTEIN FAMILY 3"/>
    <property type="match status" value="1"/>
</dbReference>
<accession>A0ABY6FC78</accession>
<organism evidence="2 3">
    <name type="scientific">Pseudomonas phytophila</name>
    <dbReference type="NCBI Taxonomy" id="2867264"/>
    <lineage>
        <taxon>Bacteria</taxon>
        <taxon>Pseudomonadati</taxon>
        <taxon>Pseudomonadota</taxon>
        <taxon>Gammaproteobacteria</taxon>
        <taxon>Pseudomonadales</taxon>
        <taxon>Pseudomonadaceae</taxon>
        <taxon>Pseudomonas</taxon>
    </lineage>
</organism>
<keyword evidence="3" id="KW-1185">Reference proteome</keyword>
<name>A0ABY6FC78_9PSED</name>
<protein>
    <submittedName>
        <fullName evidence="2">ABC transporter substrate-binding protein</fullName>
    </submittedName>
</protein>
<dbReference type="Proteomes" id="UP001063228">
    <property type="component" value="Chromosome"/>
</dbReference>
<proteinExistence type="predicted"/>
<dbReference type="Pfam" id="PF00497">
    <property type="entry name" value="SBP_bac_3"/>
    <property type="match status" value="1"/>
</dbReference>
<dbReference type="InterPro" id="IPR001638">
    <property type="entry name" value="Solute-binding_3/MltF_N"/>
</dbReference>
<dbReference type="EMBL" id="CP081201">
    <property type="protein sequence ID" value="UXZ95500.1"/>
    <property type="molecule type" value="Genomic_DNA"/>
</dbReference>